<accession>A0A381ZH46</accession>
<feature type="compositionally biased region" description="Basic and acidic residues" evidence="1">
    <location>
        <begin position="1"/>
        <end position="14"/>
    </location>
</feature>
<reference evidence="2" key="1">
    <citation type="submission" date="2018-05" db="EMBL/GenBank/DDBJ databases">
        <authorList>
            <person name="Lanie J.A."/>
            <person name="Ng W.-L."/>
            <person name="Kazmierczak K.M."/>
            <person name="Andrzejewski T.M."/>
            <person name="Davidsen T.M."/>
            <person name="Wayne K.J."/>
            <person name="Tettelin H."/>
            <person name="Glass J.I."/>
            <person name="Rusch D."/>
            <person name="Podicherti R."/>
            <person name="Tsui H.-C.T."/>
            <person name="Winkler M.E."/>
        </authorList>
    </citation>
    <scope>NUCLEOTIDE SEQUENCE</scope>
</reference>
<gene>
    <name evidence="2" type="ORF">METZ01_LOCUS141373</name>
</gene>
<sequence>MKKTNNLKDPKDEQPENDCENIPAAGFGQVDNILYALVNRRNTDNDDYSVLTHICLKLVKKALKGDIEACRLVFDRISGHSVLPIITFEKETNRSVDKERDLETEFGIS</sequence>
<proteinExistence type="predicted"/>
<dbReference type="EMBL" id="UINC01021288">
    <property type="protein sequence ID" value="SVA88519.1"/>
    <property type="molecule type" value="Genomic_DNA"/>
</dbReference>
<protein>
    <submittedName>
        <fullName evidence="2">Uncharacterized protein</fullName>
    </submittedName>
</protein>
<organism evidence="2">
    <name type="scientific">marine metagenome</name>
    <dbReference type="NCBI Taxonomy" id="408172"/>
    <lineage>
        <taxon>unclassified sequences</taxon>
        <taxon>metagenomes</taxon>
        <taxon>ecological metagenomes</taxon>
    </lineage>
</organism>
<feature type="region of interest" description="Disordered" evidence="1">
    <location>
        <begin position="1"/>
        <end position="22"/>
    </location>
</feature>
<evidence type="ECO:0000313" key="2">
    <source>
        <dbReference type="EMBL" id="SVA88519.1"/>
    </source>
</evidence>
<name>A0A381ZH46_9ZZZZ</name>
<evidence type="ECO:0000256" key="1">
    <source>
        <dbReference type="SAM" id="MobiDB-lite"/>
    </source>
</evidence>
<dbReference type="AlphaFoldDB" id="A0A381ZH46"/>